<proteinExistence type="predicted"/>
<reference evidence="1 2" key="1">
    <citation type="submission" date="2015-09" db="EMBL/GenBank/DDBJ databases">
        <authorList>
            <consortium name="Swine Surveillance"/>
        </authorList>
    </citation>
    <scope>NUCLEOTIDE SEQUENCE [LARGE SCALE GENOMIC DNA]</scope>
    <source>
        <strain evidence="1 2">CECT 7688</strain>
    </source>
</reference>
<dbReference type="Proteomes" id="UP000054823">
    <property type="component" value="Unassembled WGS sequence"/>
</dbReference>
<keyword evidence="2" id="KW-1185">Reference proteome</keyword>
<evidence type="ECO:0000313" key="2">
    <source>
        <dbReference type="Proteomes" id="UP000054823"/>
    </source>
</evidence>
<dbReference type="EMBL" id="CYPW01000013">
    <property type="protein sequence ID" value="CUH52075.1"/>
    <property type="molecule type" value="Genomic_DNA"/>
</dbReference>
<sequence>MAIPANFTFTSQTGQTLQFQTIDMDLQGYIVSKRVQDCLVSEHPFVTEAKANVHKDQFVSRGMVVFETNFLRSKTAEELVVLHRRSAKSWCT</sequence>
<dbReference type="AlphaFoldDB" id="A0A0P1EPT8"/>
<accession>A0A0P1EPT8</accession>
<evidence type="ECO:0000313" key="1">
    <source>
        <dbReference type="EMBL" id="CUH52075.1"/>
    </source>
</evidence>
<name>A0A0P1EPT8_9RHOB</name>
<dbReference type="RefSeq" id="WP_058239309.1">
    <property type="nucleotide sequence ID" value="NZ_CYPW01000013.1"/>
</dbReference>
<organism evidence="1 2">
    <name type="scientific">Shimia marina</name>
    <dbReference type="NCBI Taxonomy" id="321267"/>
    <lineage>
        <taxon>Bacteria</taxon>
        <taxon>Pseudomonadati</taxon>
        <taxon>Pseudomonadota</taxon>
        <taxon>Alphaproteobacteria</taxon>
        <taxon>Rhodobacterales</taxon>
        <taxon>Roseobacteraceae</taxon>
    </lineage>
</organism>
<gene>
    <name evidence="1" type="ORF">SHM7688_01515</name>
</gene>
<protein>
    <submittedName>
        <fullName evidence="1">Uncharacterized protein</fullName>
    </submittedName>
</protein>